<dbReference type="RefSeq" id="XP_018323341.1">
    <property type="nucleotide sequence ID" value="XM_018467839.2"/>
</dbReference>
<protein>
    <recommendedName>
        <fullName evidence="2">Protein DPCD</fullName>
    </recommendedName>
</protein>
<dbReference type="OrthoDB" id="10256139at2759"/>
<dbReference type="PANTHER" id="PTHR31921">
    <property type="entry name" value="PROTEIN DPCD"/>
    <property type="match status" value="1"/>
</dbReference>
<evidence type="ECO:0000313" key="4">
    <source>
        <dbReference type="RefSeq" id="XP_018323341.1"/>
    </source>
</evidence>
<dbReference type="PANTHER" id="PTHR31921:SF1">
    <property type="entry name" value="PROTEIN DPCD"/>
    <property type="match status" value="1"/>
</dbReference>
<dbReference type="KEGG" id="apln:108735731"/>
<evidence type="ECO:0000256" key="2">
    <source>
        <dbReference type="ARBA" id="ARBA00020330"/>
    </source>
</evidence>
<dbReference type="InParanoid" id="A0A1W4WHB9"/>
<keyword evidence="3" id="KW-1185">Reference proteome</keyword>
<name>A0A1W4WHB9_AGRPL</name>
<dbReference type="InterPro" id="IPR026224">
    <property type="entry name" value="DPCD"/>
</dbReference>
<sequence length="204" mass="24039">MLIMEKDWITLLKNAKKTCISQNNLRKVHYELEDGQEMVEEYNMDTEVLTRRAWRKKSKIKSNDEWDIEIGDPEPKLAENESLIIQENSNQPFITKRITKKNIEWRIRNLSYPIETYNVTADSTKNKIIVSTSNKKYYKEISIPELKRVNLLPEQSSLCISHKFNTLIITYKKPNKFLELENIIFEEVKKLVPKNDGVGDCKQS</sequence>
<dbReference type="AlphaFoldDB" id="A0A1W4WHB9"/>
<proteinExistence type="inferred from homology"/>
<dbReference type="PRINTS" id="PR02065">
    <property type="entry name" value="PROTEINDPCD"/>
</dbReference>
<comment type="similarity">
    <text evidence="1">Belongs to the DPCD family.</text>
</comment>
<dbReference type="GeneID" id="108735731"/>
<gene>
    <name evidence="4" type="primary">LOC108735731</name>
</gene>
<accession>A0A1W4WHB9</accession>
<evidence type="ECO:0000256" key="1">
    <source>
        <dbReference type="ARBA" id="ARBA00010597"/>
    </source>
</evidence>
<dbReference type="Proteomes" id="UP000192223">
    <property type="component" value="Unplaced"/>
</dbReference>
<dbReference type="STRING" id="224129.A0A1W4WHB9"/>
<dbReference type="FunCoup" id="A0A1W4WHB9">
    <property type="interactions" value="117"/>
</dbReference>
<organism evidence="3 4">
    <name type="scientific">Agrilus planipennis</name>
    <name type="common">Emerald ash borer</name>
    <name type="synonym">Agrilus marcopoli</name>
    <dbReference type="NCBI Taxonomy" id="224129"/>
    <lineage>
        <taxon>Eukaryota</taxon>
        <taxon>Metazoa</taxon>
        <taxon>Ecdysozoa</taxon>
        <taxon>Arthropoda</taxon>
        <taxon>Hexapoda</taxon>
        <taxon>Insecta</taxon>
        <taxon>Pterygota</taxon>
        <taxon>Neoptera</taxon>
        <taxon>Endopterygota</taxon>
        <taxon>Coleoptera</taxon>
        <taxon>Polyphaga</taxon>
        <taxon>Elateriformia</taxon>
        <taxon>Buprestoidea</taxon>
        <taxon>Buprestidae</taxon>
        <taxon>Agrilinae</taxon>
        <taxon>Agrilus</taxon>
    </lineage>
</organism>
<evidence type="ECO:0000313" key="3">
    <source>
        <dbReference type="Proteomes" id="UP000192223"/>
    </source>
</evidence>
<dbReference type="Pfam" id="PF14913">
    <property type="entry name" value="DPCD"/>
    <property type="match status" value="1"/>
</dbReference>
<reference evidence="4" key="1">
    <citation type="submission" date="2025-08" db="UniProtKB">
        <authorList>
            <consortium name="RefSeq"/>
        </authorList>
    </citation>
    <scope>IDENTIFICATION</scope>
    <source>
        <tissue evidence="4">Entire body</tissue>
    </source>
</reference>